<dbReference type="InterPro" id="IPR013597">
    <property type="entry name" value="Mat_intron_G2"/>
</dbReference>
<dbReference type="InterPro" id="IPR043502">
    <property type="entry name" value="DNA/RNA_pol_sf"/>
</dbReference>
<feature type="domain" description="Reverse transcriptase" evidence="3">
    <location>
        <begin position="106"/>
        <end position="345"/>
    </location>
</feature>
<evidence type="ECO:0000256" key="2">
    <source>
        <dbReference type="SAM" id="MobiDB-lite"/>
    </source>
</evidence>
<dbReference type="InterPro" id="IPR051083">
    <property type="entry name" value="GrpII_Intron_Splice-Mob/Def"/>
</dbReference>
<dbReference type="NCBIfam" id="TIGR04416">
    <property type="entry name" value="group_II_RT_mat"/>
    <property type="match status" value="1"/>
</dbReference>
<dbReference type="CDD" id="cd01651">
    <property type="entry name" value="RT_G2_intron"/>
    <property type="match status" value="1"/>
</dbReference>
<gene>
    <name evidence="4" type="ORF">SAMN02745220_05361</name>
</gene>
<dbReference type="InterPro" id="IPR030931">
    <property type="entry name" value="Group_II_RT_mat"/>
</dbReference>
<keyword evidence="4" id="KW-0548">Nucleotidyltransferase</keyword>
<dbReference type="SUPFAM" id="SSF56672">
    <property type="entry name" value="DNA/RNA polymerases"/>
    <property type="match status" value="1"/>
</dbReference>
<accession>A0A1M7YMQ1</accession>
<dbReference type="Pfam" id="PF08388">
    <property type="entry name" value="GIIM"/>
    <property type="match status" value="1"/>
</dbReference>
<name>A0A1M7YMQ1_9BACT</name>
<dbReference type="PROSITE" id="PS50878">
    <property type="entry name" value="RT_POL"/>
    <property type="match status" value="1"/>
</dbReference>
<feature type="region of interest" description="Disordered" evidence="2">
    <location>
        <begin position="1"/>
        <end position="21"/>
    </location>
</feature>
<dbReference type="OrthoDB" id="5366084at2"/>
<keyword evidence="5" id="KW-1185">Reference proteome</keyword>
<keyword evidence="4" id="KW-0808">Transferase</keyword>
<proteinExistence type="inferred from homology"/>
<dbReference type="STRING" id="1121416.SAMN02745220_05361"/>
<evidence type="ECO:0000259" key="3">
    <source>
        <dbReference type="PROSITE" id="PS50878"/>
    </source>
</evidence>
<dbReference type="GO" id="GO:0003964">
    <property type="term" value="F:RNA-directed DNA polymerase activity"/>
    <property type="evidence" value="ECO:0007669"/>
    <property type="project" value="UniProtKB-KW"/>
</dbReference>
<dbReference type="EMBL" id="FRFE01000093">
    <property type="protein sequence ID" value="SHO53919.1"/>
    <property type="molecule type" value="Genomic_DNA"/>
</dbReference>
<evidence type="ECO:0000313" key="4">
    <source>
        <dbReference type="EMBL" id="SHO53919.1"/>
    </source>
</evidence>
<sequence length="474" mass="55233">MLREKSKWGPHKDESTDAEHRGGVACSSYEISVMEMERRGYIVQLLTLRQPELGRIFLDKAKPFQITKQQIWDAFKKVKANRGAAGVDGQTIADFEEDLKDNLYKLWNRMSSGSYFPPPVRRVEIPKGDGKTRPLGIPTVADRIAQMVVKQHLEPLLEPHFHEDSYGYRPGKSAIDAVAAARQRCWRYGWVVDLDIKGFFDNIDHELMLKAVRQHTDCRWILLYIERWLKCPVRYPDGKTKVSGKGTPQGGVVSPLLANLFLHYAFDKWMGREFPQTPFERYADDVVCHCKSESQAQALRVAIEKRLMDCRLELHPEKTKIVYCKEDNRRGDYPICKFDFLGYTFRARVAASKNGKFFVGFLPAMSNKAAKSIRNEFRGWRLHNRTDKSLEDFSRMFNTKLRGWINYYAKFYKSEMSKVFRVLNRILVKWVMRKFKKLRGQQRKATHCLGRFALRNSHLFAHWQILGIRPPAGQ</sequence>
<dbReference type="Proteomes" id="UP000184603">
    <property type="component" value="Unassembled WGS sequence"/>
</dbReference>
<organism evidence="4 5">
    <name type="scientific">Desulfopila aestuarii DSM 18488</name>
    <dbReference type="NCBI Taxonomy" id="1121416"/>
    <lineage>
        <taxon>Bacteria</taxon>
        <taxon>Pseudomonadati</taxon>
        <taxon>Thermodesulfobacteriota</taxon>
        <taxon>Desulfobulbia</taxon>
        <taxon>Desulfobulbales</taxon>
        <taxon>Desulfocapsaceae</taxon>
        <taxon>Desulfopila</taxon>
    </lineage>
</organism>
<dbReference type="InterPro" id="IPR000477">
    <property type="entry name" value="RT_dom"/>
</dbReference>
<dbReference type="AlphaFoldDB" id="A0A1M7YMQ1"/>
<evidence type="ECO:0000256" key="1">
    <source>
        <dbReference type="ARBA" id="ARBA00034120"/>
    </source>
</evidence>
<dbReference type="Pfam" id="PF00078">
    <property type="entry name" value="RVT_1"/>
    <property type="match status" value="1"/>
</dbReference>
<evidence type="ECO:0000313" key="5">
    <source>
        <dbReference type="Proteomes" id="UP000184603"/>
    </source>
</evidence>
<dbReference type="PANTHER" id="PTHR34047">
    <property type="entry name" value="NUCLEAR INTRON MATURASE 1, MITOCHONDRIAL-RELATED"/>
    <property type="match status" value="1"/>
</dbReference>
<dbReference type="PANTHER" id="PTHR34047:SF3">
    <property type="entry name" value="BLR2052 PROTEIN"/>
    <property type="match status" value="1"/>
</dbReference>
<keyword evidence="4" id="KW-0695">RNA-directed DNA polymerase</keyword>
<protein>
    <submittedName>
        <fullName evidence="4">Group II intron reverse transcriptase/maturase</fullName>
    </submittedName>
</protein>
<reference evidence="4 5" key="1">
    <citation type="submission" date="2016-12" db="EMBL/GenBank/DDBJ databases">
        <authorList>
            <person name="Song W.-J."/>
            <person name="Kurnit D.M."/>
        </authorList>
    </citation>
    <scope>NUCLEOTIDE SEQUENCE [LARGE SCALE GENOMIC DNA]</scope>
    <source>
        <strain evidence="4 5">DSM 18488</strain>
    </source>
</reference>
<comment type="similarity">
    <text evidence="1">Belongs to the bacterial reverse transcriptase family.</text>
</comment>